<reference evidence="1" key="1">
    <citation type="journal article" date="2015" name="Nature">
        <title>Complex archaea that bridge the gap between prokaryotes and eukaryotes.</title>
        <authorList>
            <person name="Spang A."/>
            <person name="Saw J.H."/>
            <person name="Jorgensen S.L."/>
            <person name="Zaremba-Niedzwiedzka K."/>
            <person name="Martijn J."/>
            <person name="Lind A.E."/>
            <person name="van Eijk R."/>
            <person name="Schleper C."/>
            <person name="Guy L."/>
            <person name="Ettema T.J."/>
        </authorList>
    </citation>
    <scope>NUCLEOTIDE SEQUENCE</scope>
</reference>
<accession>A0A0F9F4Y2</accession>
<dbReference type="EMBL" id="LAZR01022546">
    <property type="protein sequence ID" value="KKL81489.1"/>
    <property type="molecule type" value="Genomic_DNA"/>
</dbReference>
<name>A0A0F9F4Y2_9ZZZZ</name>
<comment type="caution">
    <text evidence="1">The sequence shown here is derived from an EMBL/GenBank/DDBJ whole genome shotgun (WGS) entry which is preliminary data.</text>
</comment>
<dbReference type="AlphaFoldDB" id="A0A0F9F4Y2"/>
<evidence type="ECO:0000313" key="1">
    <source>
        <dbReference type="EMBL" id="KKL81489.1"/>
    </source>
</evidence>
<protein>
    <submittedName>
        <fullName evidence="1">Uncharacterized protein</fullName>
    </submittedName>
</protein>
<gene>
    <name evidence="1" type="ORF">LCGC14_1994250</name>
</gene>
<proteinExistence type="predicted"/>
<organism evidence="1">
    <name type="scientific">marine sediment metagenome</name>
    <dbReference type="NCBI Taxonomy" id="412755"/>
    <lineage>
        <taxon>unclassified sequences</taxon>
        <taxon>metagenomes</taxon>
        <taxon>ecological metagenomes</taxon>
    </lineage>
</organism>
<sequence length="350" mass="39071">MGERKEMPKRKKIMENEYERVERKIARLIGEPINTQLPVALELSEIADTFTAAPGEHAWRIKNLDETADVILQVNSDGKIIVIKRTPLVDVELSFTGYNSKKEYILVEDILNKVDTDALSRRKESITRAMDKRELKSILDAILTPTNAVFPYNEVGGTEISITSGDDLYDVIIKAKQALEDYGDNYVLLCGSNVKGKIDTYDKDKAATFNYNVTLNRKLEELGIKVMKVFGKVAEVLQASTNTADGERALETSLLDTSHFILIARNSRISEGKPIQFVRRRIDPAIAKLMGADVDNAQRALWVSGVPEHVNFSDVHSNVLGFGIYGYQSVVMCIKNPKAIAWCDASTLVD</sequence>